<proteinExistence type="predicted"/>
<protein>
    <recommendedName>
        <fullName evidence="3">Dodecin domain-containing protein</fullName>
    </recommendedName>
</protein>
<dbReference type="EMBL" id="CP000124">
    <property type="protein sequence ID" value="ABA50455.1"/>
    <property type="molecule type" value="Genomic_DNA"/>
</dbReference>
<dbReference type="AlphaFoldDB" id="Q3JR87"/>
<name>Q3JR87_BURP1</name>
<dbReference type="PANTHER" id="PTHR39324:SF1">
    <property type="entry name" value="CALCIUM DODECIN"/>
    <property type="match status" value="1"/>
</dbReference>
<gene>
    <name evidence="1" type="ordered locus">BURPS1710b_2524</name>
</gene>
<dbReference type="Pfam" id="PF07311">
    <property type="entry name" value="Dodecin"/>
    <property type="match status" value="1"/>
</dbReference>
<dbReference type="InterPro" id="IPR025543">
    <property type="entry name" value="Dodecin-like"/>
</dbReference>
<dbReference type="InterPro" id="IPR050049">
    <property type="entry name" value="Dodecin_bact"/>
</dbReference>
<dbReference type="NCBIfam" id="NF043052">
    <property type="entry name" value="DodecBact"/>
    <property type="match status" value="1"/>
</dbReference>
<dbReference type="HOGENOM" id="CLU_161196_1_0_4"/>
<evidence type="ECO:0000313" key="1">
    <source>
        <dbReference type="EMBL" id="ABA50455.1"/>
    </source>
</evidence>
<dbReference type="KEGG" id="bpm:BURPS1710b_2524"/>
<evidence type="ECO:0000313" key="2">
    <source>
        <dbReference type="Proteomes" id="UP000002700"/>
    </source>
</evidence>
<organism evidence="1 2">
    <name type="scientific">Burkholderia pseudomallei (strain 1710b)</name>
    <dbReference type="NCBI Taxonomy" id="320372"/>
    <lineage>
        <taxon>Bacteria</taxon>
        <taxon>Pseudomonadati</taxon>
        <taxon>Pseudomonadota</taxon>
        <taxon>Betaproteobacteria</taxon>
        <taxon>Burkholderiales</taxon>
        <taxon>Burkholderiaceae</taxon>
        <taxon>Burkholderia</taxon>
        <taxon>pseudomallei group</taxon>
    </lineage>
</organism>
<dbReference type="InterPro" id="IPR036694">
    <property type="entry name" value="Dodecin-like_sf"/>
</dbReference>
<evidence type="ECO:0008006" key="3">
    <source>
        <dbReference type="Google" id="ProtNLM"/>
    </source>
</evidence>
<dbReference type="SUPFAM" id="SSF89807">
    <property type="entry name" value="Dodecin-like"/>
    <property type="match status" value="1"/>
</dbReference>
<dbReference type="PANTHER" id="PTHR39324">
    <property type="entry name" value="CALCIUM DODECIN"/>
    <property type="match status" value="1"/>
</dbReference>
<accession>Q3JR87</accession>
<dbReference type="InterPro" id="IPR009923">
    <property type="entry name" value="Dodecin"/>
</dbReference>
<dbReference type="Gene3D" id="3.30.1660.10">
    <property type="entry name" value="Flavin-binding protein dodecin"/>
    <property type="match status" value="1"/>
</dbReference>
<reference evidence="1 2" key="1">
    <citation type="submission" date="2005-09" db="EMBL/GenBank/DDBJ databases">
        <authorList>
            <person name="Woods D.E."/>
            <person name="Nierman W.C."/>
        </authorList>
    </citation>
    <scope>NUCLEOTIDE SEQUENCE [LARGE SCALE GENOMIC DNA]</scope>
    <source>
        <strain evidence="1 2">1710b</strain>
    </source>
</reference>
<dbReference type="Proteomes" id="UP000002700">
    <property type="component" value="Chromosome I"/>
</dbReference>
<sequence length="84" mass="9511">MPAGPNLERLTGESVMNDHVYKLIELTGSSRQSSDDAIRNAINKAAKTVRNLHWFEVTDMRGHIEGDQVIHWQVTLKVGLRIED</sequence>
<dbReference type="EnsemblBacteria" id="ABA50455">
    <property type="protein sequence ID" value="ABA50455"/>
    <property type="gene ID" value="BURPS1710b_2524"/>
</dbReference>